<organism evidence="3 4">
    <name type="scientific">Thermaurantimonas aggregans</name>
    <dbReference type="NCBI Taxonomy" id="2173829"/>
    <lineage>
        <taxon>Bacteria</taxon>
        <taxon>Pseudomonadati</taxon>
        <taxon>Bacteroidota</taxon>
        <taxon>Flavobacteriia</taxon>
        <taxon>Flavobacteriales</taxon>
        <taxon>Schleiferiaceae</taxon>
        <taxon>Thermaurantimonas</taxon>
    </lineage>
</organism>
<evidence type="ECO:0000259" key="2">
    <source>
        <dbReference type="Pfam" id="PF00534"/>
    </source>
</evidence>
<dbReference type="RefSeq" id="WP_124397383.1">
    <property type="nucleotide sequence ID" value="NZ_BHZE01000006.1"/>
</dbReference>
<dbReference type="InterPro" id="IPR001296">
    <property type="entry name" value="Glyco_trans_1"/>
</dbReference>
<dbReference type="GO" id="GO:0009103">
    <property type="term" value="P:lipopolysaccharide biosynthetic process"/>
    <property type="evidence" value="ECO:0007669"/>
    <property type="project" value="TreeGrafter"/>
</dbReference>
<evidence type="ECO:0000313" key="3">
    <source>
        <dbReference type="EMBL" id="GCD77319.1"/>
    </source>
</evidence>
<protein>
    <submittedName>
        <fullName evidence="3">Glycosyltransferase WbuB</fullName>
    </submittedName>
</protein>
<dbReference type="PANTHER" id="PTHR46401:SF2">
    <property type="entry name" value="GLYCOSYLTRANSFERASE WBBK-RELATED"/>
    <property type="match status" value="1"/>
</dbReference>
<accession>A0A401XJX2</accession>
<dbReference type="SUPFAM" id="SSF53756">
    <property type="entry name" value="UDP-Glycosyltransferase/glycogen phosphorylase"/>
    <property type="match status" value="1"/>
</dbReference>
<keyword evidence="4" id="KW-1185">Reference proteome</keyword>
<dbReference type="GO" id="GO:0016757">
    <property type="term" value="F:glycosyltransferase activity"/>
    <property type="evidence" value="ECO:0007669"/>
    <property type="project" value="InterPro"/>
</dbReference>
<sequence length="404" mass="48017">MKESYNIFFPTILTKQDLSERNIYTDLINYFILNKHQIFVTCTDDNIKQIFKKKENDYYTIFFVPSKGYQKSSSFRKLITLFNINTLLIRLLKNQFDINRIDLIICFTPPITFFYLLKKIKFVKNVKIYLLLKDIFPQNAIDLKIVSKLNPLYYFFRRIEKKLYSISDMIGCMSEKNKNYILEKNSFLDKNKVEVNPNTIFPKSFKKTSTIKYELRNKYNLPFDKFILLYAGNLGKPQGINYLIQSIEYTLHLKNIYYVIIGSGTELNKILRWKDLNNPENVLIKSRLPKSEFDEFLPACDIGLIFLNPNFTIPNFPSRLLSYMEYYMPVIASVDYYTDVGIFLEKKKIGFYNYTKDYKSYQSNILKFTNNPKLIETMGNRARQVLENEFHISITYNKIINILN</sequence>
<keyword evidence="1 3" id="KW-0808">Transferase</keyword>
<dbReference type="Pfam" id="PF00534">
    <property type="entry name" value="Glycos_transf_1"/>
    <property type="match status" value="1"/>
</dbReference>
<name>A0A401XJX2_9FLAO</name>
<dbReference type="OrthoDB" id="9811902at2"/>
<dbReference type="PANTHER" id="PTHR46401">
    <property type="entry name" value="GLYCOSYLTRANSFERASE WBBK-RELATED"/>
    <property type="match status" value="1"/>
</dbReference>
<dbReference type="EMBL" id="BHZE01000006">
    <property type="protein sequence ID" value="GCD77319.1"/>
    <property type="molecule type" value="Genomic_DNA"/>
</dbReference>
<reference evidence="3 4" key="1">
    <citation type="submission" date="2018-11" db="EMBL/GenBank/DDBJ databases">
        <title>Schleiferia aggregans sp. nov., a moderately thermophilic heterotrophic bacterium isolated from microbial mats at a terrestrial hot spring.</title>
        <authorList>
            <person name="Iino T."/>
            <person name="Ohkuma M."/>
            <person name="Haruta S."/>
        </authorList>
    </citation>
    <scope>NUCLEOTIDE SEQUENCE [LARGE SCALE GENOMIC DNA]</scope>
    <source>
        <strain evidence="3 4">LA</strain>
    </source>
</reference>
<dbReference type="AlphaFoldDB" id="A0A401XJX2"/>
<dbReference type="Gene3D" id="3.40.50.2000">
    <property type="entry name" value="Glycogen Phosphorylase B"/>
    <property type="match status" value="2"/>
</dbReference>
<gene>
    <name evidence="3" type="primary">wbuB</name>
    <name evidence="3" type="ORF">JCM31826_08010</name>
</gene>
<dbReference type="Proteomes" id="UP000286715">
    <property type="component" value="Unassembled WGS sequence"/>
</dbReference>
<feature type="domain" description="Glycosyl transferase family 1" evidence="2">
    <location>
        <begin position="214"/>
        <end position="384"/>
    </location>
</feature>
<proteinExistence type="predicted"/>
<comment type="caution">
    <text evidence="3">The sequence shown here is derived from an EMBL/GenBank/DDBJ whole genome shotgun (WGS) entry which is preliminary data.</text>
</comment>
<evidence type="ECO:0000256" key="1">
    <source>
        <dbReference type="ARBA" id="ARBA00022679"/>
    </source>
</evidence>
<dbReference type="CDD" id="cd03794">
    <property type="entry name" value="GT4_WbuB-like"/>
    <property type="match status" value="1"/>
</dbReference>
<evidence type="ECO:0000313" key="4">
    <source>
        <dbReference type="Proteomes" id="UP000286715"/>
    </source>
</evidence>